<accession>A0A368FJK7</accession>
<dbReference type="InterPro" id="IPR011042">
    <property type="entry name" value="6-blade_b-propeller_TolB-like"/>
</dbReference>
<comment type="caution">
    <text evidence="1">The sequence shown here is derived from an EMBL/GenBank/DDBJ whole genome shotgun (WGS) entry which is preliminary data.</text>
</comment>
<evidence type="ECO:0000313" key="1">
    <source>
        <dbReference type="EMBL" id="RCN32346.1"/>
    </source>
</evidence>
<organism evidence="1 2">
    <name type="scientific">Ancylostoma caninum</name>
    <name type="common">Dog hookworm</name>
    <dbReference type="NCBI Taxonomy" id="29170"/>
    <lineage>
        <taxon>Eukaryota</taxon>
        <taxon>Metazoa</taxon>
        <taxon>Ecdysozoa</taxon>
        <taxon>Nematoda</taxon>
        <taxon>Chromadorea</taxon>
        <taxon>Rhabditida</taxon>
        <taxon>Rhabditina</taxon>
        <taxon>Rhabditomorpha</taxon>
        <taxon>Strongyloidea</taxon>
        <taxon>Ancylostomatidae</taxon>
        <taxon>Ancylostomatinae</taxon>
        <taxon>Ancylostoma</taxon>
    </lineage>
</organism>
<protein>
    <submittedName>
        <fullName evidence="1">Uncharacterized protein</fullName>
    </submittedName>
</protein>
<proteinExistence type="predicted"/>
<evidence type="ECO:0000313" key="2">
    <source>
        <dbReference type="Proteomes" id="UP000252519"/>
    </source>
</evidence>
<name>A0A368FJK7_ANCCA</name>
<dbReference type="Proteomes" id="UP000252519">
    <property type="component" value="Unassembled WGS sequence"/>
</dbReference>
<dbReference type="SUPFAM" id="SSF63825">
    <property type="entry name" value="YWTD domain"/>
    <property type="match status" value="1"/>
</dbReference>
<sequence>MGGERRGVTLLQCYCISLVARTRQGISLISVDDFTADVETSLLVPSISEELSVLLAVDTAGTCYFTMRNHLYSLAIDSGLSADLGKIGYGLEEAPTAIAFEWITKKVFISLSGGGHDSSARIYVCSSLDVTNCTVVLHNDLDYLHSLCLDPLDGWVLVQNIYWLNGISNSIEKSFMNGQHRDRFPCGVGSSFIINIEMVKFATNLHV</sequence>
<keyword evidence="2" id="KW-1185">Reference proteome</keyword>
<dbReference type="STRING" id="29170.A0A368FJK7"/>
<dbReference type="AlphaFoldDB" id="A0A368FJK7"/>
<dbReference type="EMBL" id="JOJR01001112">
    <property type="protein sequence ID" value="RCN32346.1"/>
    <property type="molecule type" value="Genomic_DNA"/>
</dbReference>
<reference evidence="1 2" key="1">
    <citation type="submission" date="2014-10" db="EMBL/GenBank/DDBJ databases">
        <title>Draft genome of the hookworm Ancylostoma caninum.</title>
        <authorList>
            <person name="Mitreva M."/>
        </authorList>
    </citation>
    <scope>NUCLEOTIDE SEQUENCE [LARGE SCALE GENOMIC DNA]</scope>
    <source>
        <strain evidence="1 2">Baltimore</strain>
    </source>
</reference>
<gene>
    <name evidence="1" type="ORF">ANCCAN_21857</name>
</gene>
<dbReference type="Gene3D" id="2.120.10.30">
    <property type="entry name" value="TolB, C-terminal domain"/>
    <property type="match status" value="1"/>
</dbReference>
<dbReference type="OrthoDB" id="72419at2759"/>